<evidence type="ECO:0000313" key="7">
    <source>
        <dbReference type="Proteomes" id="UP001597180"/>
    </source>
</evidence>
<evidence type="ECO:0000259" key="5">
    <source>
        <dbReference type="Pfam" id="PF14509"/>
    </source>
</evidence>
<proteinExistence type="predicted"/>
<dbReference type="InterPro" id="IPR052720">
    <property type="entry name" value="Glycosyl_hydrolase_97"/>
</dbReference>
<feature type="domain" description="Glycosyl-hydrolase 97 C-terminal oligomerisation" evidence="5">
    <location>
        <begin position="505"/>
        <end position="606"/>
    </location>
</feature>
<dbReference type="EMBL" id="JBHTLU010000012">
    <property type="protein sequence ID" value="MFD1219903.1"/>
    <property type="molecule type" value="Genomic_DNA"/>
</dbReference>
<dbReference type="InterPro" id="IPR029483">
    <property type="entry name" value="GH97_C"/>
</dbReference>
<evidence type="ECO:0000259" key="4">
    <source>
        <dbReference type="Pfam" id="PF14508"/>
    </source>
</evidence>
<evidence type="ECO:0000259" key="3">
    <source>
        <dbReference type="Pfam" id="PF10566"/>
    </source>
</evidence>
<dbReference type="PANTHER" id="PTHR35803">
    <property type="entry name" value="GLUCAN 1,4-ALPHA-GLUCOSIDASE SUSB-RELATED"/>
    <property type="match status" value="1"/>
</dbReference>
<sequence length="609" mass="69072">MKQSIESITKQSWVLSSPDANIHFHIEMTEQGALYYHVIHEHSVILDRSPLGLVTQDVDFTGELSFSRKVSAIINDQYTLPHGKTSRYVNHANELTLFFNKMGHELQIVCRAYNDGIAFRYQLPGSEEVKILSEPTAFVLPQEPLVNVWAQKWMECYERTYDLGMLETMDESDYAFPMLFQIGNAAWMLLTEAAVYGSYCASHVKVSKLKARTLELAFAPDQPGPNVTKAPLATPWRTAIIGTGLSAIVESNLVFHLNPSSEIEDLSWIRPGRSAWSWHSDSQSCKDHQKQIQFVDFAAEMGWEYSLVDGGWDREESTTNVPELVKYAESKGVGIWLWTHYKRIKEEEECRSKLELWASWGVKGIKVDFFDSDSQERIQVYDMIAKAAMDHRLMINYHGSTKPSGEQRRWPHVMTREGIFGAEYWKNDLNEGPNAVHNCTVPFTRNVVGSMDYTPVTLSRLTRTGHCHQLALSVIFESAVQNFADSVEAYQESGGKPFLSQVPAAWDQTLLLEGYPGRYVTMARRSGEDWYVGAICAAGGRTAHVELRFLDENASYKAEIYEEVFGNLDHYRFKHSTDITIRTDVVTNADSLHLPLRVNGGAVIRLVKV</sequence>
<dbReference type="Proteomes" id="UP001597180">
    <property type="component" value="Unassembled WGS sequence"/>
</dbReference>
<keyword evidence="2" id="KW-0326">Glycosidase</keyword>
<dbReference type="InterPro" id="IPR014718">
    <property type="entry name" value="GH-type_carb-bd"/>
</dbReference>
<dbReference type="PANTHER" id="PTHR35803:SF2">
    <property type="entry name" value="RETAINING ALPHA-GALACTOSIDASE"/>
    <property type="match status" value="1"/>
</dbReference>
<keyword evidence="7" id="KW-1185">Reference proteome</keyword>
<dbReference type="Pfam" id="PF10566">
    <property type="entry name" value="Glyco_hydro_97"/>
    <property type="match status" value="1"/>
</dbReference>
<dbReference type="Gene3D" id="2.70.98.10">
    <property type="match status" value="1"/>
</dbReference>
<dbReference type="Pfam" id="PF14509">
    <property type="entry name" value="GH97_C"/>
    <property type="match status" value="1"/>
</dbReference>
<dbReference type="GO" id="GO:0016787">
    <property type="term" value="F:hydrolase activity"/>
    <property type="evidence" value="ECO:0007669"/>
    <property type="project" value="UniProtKB-KW"/>
</dbReference>
<dbReference type="RefSeq" id="WP_345594430.1">
    <property type="nucleotide sequence ID" value="NZ_BAABJG010000055.1"/>
</dbReference>
<protein>
    <submittedName>
        <fullName evidence="6">Glycoside hydrolase family 97 catalytic domain-containing protein</fullName>
    </submittedName>
</protein>
<evidence type="ECO:0000256" key="2">
    <source>
        <dbReference type="ARBA" id="ARBA00023295"/>
    </source>
</evidence>
<accession>A0ABW3UG34</accession>
<dbReference type="Pfam" id="PF14508">
    <property type="entry name" value="GH97_N"/>
    <property type="match status" value="1"/>
</dbReference>
<keyword evidence="1 6" id="KW-0378">Hydrolase</keyword>
<dbReference type="InterPro" id="IPR019563">
    <property type="entry name" value="GH97_catalytic"/>
</dbReference>
<evidence type="ECO:0000313" key="6">
    <source>
        <dbReference type="EMBL" id="MFD1219903.1"/>
    </source>
</evidence>
<feature type="domain" description="Glycosyl-hydrolase 97 N-terminal" evidence="4">
    <location>
        <begin position="15"/>
        <end position="258"/>
    </location>
</feature>
<dbReference type="Gene3D" id="2.60.40.1180">
    <property type="entry name" value="Golgi alpha-mannosidase II"/>
    <property type="match status" value="1"/>
</dbReference>
<comment type="caution">
    <text evidence="6">The sequence shown here is derived from an EMBL/GenBank/DDBJ whole genome shotgun (WGS) entry which is preliminary data.</text>
</comment>
<reference evidence="7" key="1">
    <citation type="journal article" date="2019" name="Int. J. Syst. Evol. Microbiol.">
        <title>The Global Catalogue of Microorganisms (GCM) 10K type strain sequencing project: providing services to taxonomists for standard genome sequencing and annotation.</title>
        <authorList>
            <consortium name="The Broad Institute Genomics Platform"/>
            <consortium name="The Broad Institute Genome Sequencing Center for Infectious Disease"/>
            <person name="Wu L."/>
            <person name="Ma J."/>
        </authorList>
    </citation>
    <scope>NUCLEOTIDE SEQUENCE [LARGE SCALE GENOMIC DNA]</scope>
    <source>
        <strain evidence="7">CCUG 53270</strain>
    </source>
</reference>
<dbReference type="SUPFAM" id="SSF51445">
    <property type="entry name" value="(Trans)glycosidases"/>
    <property type="match status" value="1"/>
</dbReference>
<dbReference type="InterPro" id="IPR017853">
    <property type="entry name" value="GH"/>
</dbReference>
<name>A0ABW3UG34_9BACL</name>
<dbReference type="Gene3D" id="3.20.20.70">
    <property type="entry name" value="Aldolase class I"/>
    <property type="match status" value="1"/>
</dbReference>
<dbReference type="InterPro" id="IPR029486">
    <property type="entry name" value="GH97_N"/>
</dbReference>
<dbReference type="InterPro" id="IPR013785">
    <property type="entry name" value="Aldolase_TIM"/>
</dbReference>
<feature type="domain" description="Glycosyl-hydrolase 97 catalytic" evidence="3">
    <location>
        <begin position="274"/>
        <end position="419"/>
    </location>
</feature>
<dbReference type="InterPro" id="IPR013780">
    <property type="entry name" value="Glyco_hydro_b"/>
</dbReference>
<organism evidence="6 7">
    <name type="scientific">Paenibacillus vulneris</name>
    <dbReference type="NCBI Taxonomy" id="1133364"/>
    <lineage>
        <taxon>Bacteria</taxon>
        <taxon>Bacillati</taxon>
        <taxon>Bacillota</taxon>
        <taxon>Bacilli</taxon>
        <taxon>Bacillales</taxon>
        <taxon>Paenibacillaceae</taxon>
        <taxon>Paenibacillus</taxon>
    </lineage>
</organism>
<gene>
    <name evidence="6" type="ORF">ACFQ4B_07220</name>
</gene>
<evidence type="ECO:0000256" key="1">
    <source>
        <dbReference type="ARBA" id="ARBA00022801"/>
    </source>
</evidence>